<accession>A0A450S9U2</accession>
<reference evidence="1" key="1">
    <citation type="submission" date="2019-02" db="EMBL/GenBank/DDBJ databases">
        <authorList>
            <person name="Gruber-Vodicka R. H."/>
            <person name="Seah K. B. B."/>
        </authorList>
    </citation>
    <scope>NUCLEOTIDE SEQUENCE</scope>
    <source>
        <strain evidence="1">BECK_DK161</strain>
    </source>
</reference>
<sequence length="111" mass="12677">MQPKNQPPDIFPKQGIVLVDLRIMEHADNLATCLIGARNSLKLSNTQPRRFITQAQIELQQVKRCVNIGRSDTLHQQFKKQSAMVCDGCDDLRKAGENGERMERLYPREQG</sequence>
<organism evidence="1">
    <name type="scientific">Candidatus Kentrum sp. DK</name>
    <dbReference type="NCBI Taxonomy" id="2126562"/>
    <lineage>
        <taxon>Bacteria</taxon>
        <taxon>Pseudomonadati</taxon>
        <taxon>Pseudomonadota</taxon>
        <taxon>Gammaproteobacteria</taxon>
        <taxon>Candidatus Kentrum</taxon>
    </lineage>
</organism>
<gene>
    <name evidence="1" type="ORF">BECKDK2373C_GA0170839_102313</name>
</gene>
<name>A0A450S9U2_9GAMM</name>
<evidence type="ECO:0000313" key="1">
    <source>
        <dbReference type="EMBL" id="VFJ48861.1"/>
    </source>
</evidence>
<dbReference type="EMBL" id="CAADEY010000023">
    <property type="protein sequence ID" value="VFJ48861.1"/>
    <property type="molecule type" value="Genomic_DNA"/>
</dbReference>
<dbReference type="AlphaFoldDB" id="A0A450S9U2"/>
<proteinExistence type="predicted"/>
<protein>
    <submittedName>
        <fullName evidence="1">Uncharacterized protein</fullName>
    </submittedName>
</protein>